<keyword evidence="4" id="KW-0547">Nucleotide-binding</keyword>
<dbReference type="InterPro" id="IPR002314">
    <property type="entry name" value="aa-tRNA-synt_IIb"/>
</dbReference>
<dbReference type="AlphaFoldDB" id="X1R7L8"/>
<dbReference type="GO" id="GO:0005737">
    <property type="term" value="C:cytoplasm"/>
    <property type="evidence" value="ECO:0007669"/>
    <property type="project" value="InterPro"/>
</dbReference>
<dbReference type="EMBL" id="BARW01011790">
    <property type="protein sequence ID" value="GAI76742.1"/>
    <property type="molecule type" value="Genomic_DNA"/>
</dbReference>
<dbReference type="InterPro" id="IPR018163">
    <property type="entry name" value="Thr/Ala-tRNA-synth_IIc_edit"/>
</dbReference>
<evidence type="ECO:0000259" key="9">
    <source>
        <dbReference type="PROSITE" id="PS50862"/>
    </source>
</evidence>
<dbReference type="InterPro" id="IPR012947">
    <property type="entry name" value="tRNA_SAD"/>
</dbReference>
<comment type="catalytic activity">
    <reaction evidence="8">
        <text>tRNA(Thr) + L-threonine + ATP = L-threonyl-tRNA(Thr) + AMP + diphosphate + H(+)</text>
        <dbReference type="Rhea" id="RHEA:24624"/>
        <dbReference type="Rhea" id="RHEA-COMP:9670"/>
        <dbReference type="Rhea" id="RHEA-COMP:9704"/>
        <dbReference type="ChEBI" id="CHEBI:15378"/>
        <dbReference type="ChEBI" id="CHEBI:30616"/>
        <dbReference type="ChEBI" id="CHEBI:33019"/>
        <dbReference type="ChEBI" id="CHEBI:57926"/>
        <dbReference type="ChEBI" id="CHEBI:78442"/>
        <dbReference type="ChEBI" id="CHEBI:78534"/>
        <dbReference type="ChEBI" id="CHEBI:456215"/>
        <dbReference type="EC" id="6.1.1.3"/>
    </reaction>
</comment>
<dbReference type="GO" id="GO:0004829">
    <property type="term" value="F:threonine-tRNA ligase activity"/>
    <property type="evidence" value="ECO:0007669"/>
    <property type="project" value="UniProtKB-EC"/>
</dbReference>
<dbReference type="Pfam" id="PF07973">
    <property type="entry name" value="tRNA_SAD"/>
    <property type="match status" value="1"/>
</dbReference>
<dbReference type="EC" id="6.1.1.3" evidence="2"/>
<evidence type="ECO:0000256" key="8">
    <source>
        <dbReference type="ARBA" id="ARBA00049515"/>
    </source>
</evidence>
<evidence type="ECO:0000256" key="1">
    <source>
        <dbReference type="ARBA" id="ARBA00008226"/>
    </source>
</evidence>
<organism evidence="10">
    <name type="scientific">marine sediment metagenome</name>
    <dbReference type="NCBI Taxonomy" id="412755"/>
    <lineage>
        <taxon>unclassified sequences</taxon>
        <taxon>metagenomes</taxon>
        <taxon>ecological metagenomes</taxon>
    </lineage>
</organism>
<comment type="similarity">
    <text evidence="1">Belongs to the class-II aminoacyl-tRNA synthetase family.</text>
</comment>
<name>X1R7L8_9ZZZZ</name>
<dbReference type="Gene3D" id="3.30.980.10">
    <property type="entry name" value="Threonyl-trna Synthetase, Chain A, domain 2"/>
    <property type="match status" value="1"/>
</dbReference>
<dbReference type="InterPro" id="IPR006195">
    <property type="entry name" value="aa-tRNA-synth_II"/>
</dbReference>
<accession>X1R7L8</accession>
<gene>
    <name evidence="10" type="ORF">S12H4_22561</name>
</gene>
<feature type="domain" description="Aminoacyl-transfer RNA synthetases class-II family profile" evidence="9">
    <location>
        <begin position="99"/>
        <end position="230"/>
    </location>
</feature>
<evidence type="ECO:0000256" key="7">
    <source>
        <dbReference type="ARBA" id="ARBA00023146"/>
    </source>
</evidence>
<sequence>KEEARRLFAAQPYKLELIDELPDEKVSLYQQGSFVDLCRGPHVSSSGEIKAFKLISIAGAYWRGDEHRPMLQRIYGVAFNTKEALAEHLKKLDEAARRDHRKLGKELDLFSIQDEFGPGLVLWHPKGAIIRRIIEDFWKDEHIKRGYDIVYTPHIARMNLWKTSGHLEFYKDYLYSPMDVEGQKYILKPMNCLGHILIYKTKLRSYRELPIRYAELGTVYRYERSGVLHG</sequence>
<evidence type="ECO:0000256" key="6">
    <source>
        <dbReference type="ARBA" id="ARBA00022917"/>
    </source>
</evidence>
<evidence type="ECO:0000256" key="3">
    <source>
        <dbReference type="ARBA" id="ARBA00022598"/>
    </source>
</evidence>
<comment type="caution">
    <text evidence="10">The sequence shown here is derived from an EMBL/GenBank/DDBJ whole genome shotgun (WGS) entry which is preliminary data.</text>
</comment>
<dbReference type="Gene3D" id="3.30.930.10">
    <property type="entry name" value="Bira Bifunctional Protein, Domain 2"/>
    <property type="match status" value="1"/>
</dbReference>
<keyword evidence="3" id="KW-0436">Ligase</keyword>
<reference evidence="10" key="1">
    <citation type="journal article" date="2014" name="Front. Microbiol.">
        <title>High frequency of phylogenetically diverse reductive dehalogenase-homologous genes in deep subseafloor sedimentary metagenomes.</title>
        <authorList>
            <person name="Kawai M."/>
            <person name="Futagami T."/>
            <person name="Toyoda A."/>
            <person name="Takaki Y."/>
            <person name="Nishi S."/>
            <person name="Hori S."/>
            <person name="Arai W."/>
            <person name="Tsubouchi T."/>
            <person name="Morono Y."/>
            <person name="Uchiyama I."/>
            <person name="Ito T."/>
            <person name="Fujiyama A."/>
            <person name="Inagaki F."/>
            <person name="Takami H."/>
        </authorList>
    </citation>
    <scope>NUCLEOTIDE SEQUENCE</scope>
    <source>
        <strain evidence="10">Expedition CK06-06</strain>
    </source>
</reference>
<protein>
    <recommendedName>
        <fullName evidence="2">threonine--tRNA ligase</fullName>
        <ecNumber evidence="2">6.1.1.3</ecNumber>
    </recommendedName>
</protein>
<dbReference type="InterPro" id="IPR045864">
    <property type="entry name" value="aa-tRNA-synth_II/BPL/LPL"/>
</dbReference>
<evidence type="ECO:0000313" key="10">
    <source>
        <dbReference type="EMBL" id="GAI76742.1"/>
    </source>
</evidence>
<feature type="non-terminal residue" evidence="10">
    <location>
        <position position="230"/>
    </location>
</feature>
<dbReference type="GO" id="GO:0006435">
    <property type="term" value="P:threonyl-tRNA aminoacylation"/>
    <property type="evidence" value="ECO:0007669"/>
    <property type="project" value="InterPro"/>
</dbReference>
<keyword evidence="7" id="KW-0030">Aminoacyl-tRNA synthetase</keyword>
<evidence type="ECO:0000256" key="5">
    <source>
        <dbReference type="ARBA" id="ARBA00022840"/>
    </source>
</evidence>
<evidence type="ECO:0000256" key="2">
    <source>
        <dbReference type="ARBA" id="ARBA00013163"/>
    </source>
</evidence>
<keyword evidence="6" id="KW-0648">Protein biosynthesis</keyword>
<feature type="non-terminal residue" evidence="10">
    <location>
        <position position="1"/>
    </location>
</feature>
<evidence type="ECO:0000256" key="4">
    <source>
        <dbReference type="ARBA" id="ARBA00022741"/>
    </source>
</evidence>
<dbReference type="Pfam" id="PF00587">
    <property type="entry name" value="tRNA-synt_2b"/>
    <property type="match status" value="1"/>
</dbReference>
<proteinExistence type="inferred from homology"/>
<dbReference type="GO" id="GO:0005524">
    <property type="term" value="F:ATP binding"/>
    <property type="evidence" value="ECO:0007669"/>
    <property type="project" value="UniProtKB-KW"/>
</dbReference>
<dbReference type="PRINTS" id="PR01047">
    <property type="entry name" value="TRNASYNTHTHR"/>
</dbReference>
<dbReference type="PANTHER" id="PTHR11451:SF44">
    <property type="entry name" value="THREONINE--TRNA LIGASE, CHLOROPLASTIC_MITOCHONDRIAL 2"/>
    <property type="match status" value="1"/>
</dbReference>
<dbReference type="InterPro" id="IPR002320">
    <property type="entry name" value="Thr-tRNA-ligase_IIa"/>
</dbReference>
<dbReference type="SUPFAM" id="SSF55186">
    <property type="entry name" value="ThrRS/AlaRS common domain"/>
    <property type="match status" value="1"/>
</dbReference>
<dbReference type="SMART" id="SM00863">
    <property type="entry name" value="tRNA_SAD"/>
    <property type="match status" value="1"/>
</dbReference>
<dbReference type="SUPFAM" id="SSF55681">
    <property type="entry name" value="Class II aaRS and biotin synthetases"/>
    <property type="match status" value="1"/>
</dbReference>
<keyword evidence="5" id="KW-0067">ATP-binding</keyword>
<dbReference type="PANTHER" id="PTHR11451">
    <property type="entry name" value="THREONINE-TRNA LIGASE"/>
    <property type="match status" value="1"/>
</dbReference>
<dbReference type="PROSITE" id="PS50862">
    <property type="entry name" value="AA_TRNA_LIGASE_II"/>
    <property type="match status" value="1"/>
</dbReference>